<dbReference type="InterPro" id="IPR009810">
    <property type="entry name" value="Nodulin_late_dom"/>
</dbReference>
<dbReference type="EMBL" id="PSQE01000001">
    <property type="protein sequence ID" value="RHN79138.1"/>
    <property type="molecule type" value="Genomic_DNA"/>
</dbReference>
<dbReference type="Gramene" id="rna2859">
    <property type="protein sequence ID" value="RHN79138.1"/>
    <property type="gene ID" value="gene2859"/>
</dbReference>
<comment type="caution">
    <text evidence="3">The sequence shown here is derived from an EMBL/GenBank/DDBJ whole genome shotgun (WGS) entry which is preliminary data.</text>
</comment>
<feature type="domain" description="Late nodulin" evidence="2">
    <location>
        <begin position="1"/>
        <end position="54"/>
    </location>
</feature>
<accession>A0A396JSC1</accession>
<evidence type="ECO:0000259" key="2">
    <source>
        <dbReference type="Pfam" id="PF07127"/>
    </source>
</evidence>
<dbReference type="Proteomes" id="UP000265566">
    <property type="component" value="Chromosome 1"/>
</dbReference>
<proteinExistence type="predicted"/>
<feature type="chain" id="PRO_5017264091" evidence="1">
    <location>
        <begin position="24"/>
        <end position="63"/>
    </location>
</feature>
<feature type="signal peptide" evidence="1">
    <location>
        <begin position="1"/>
        <end position="23"/>
    </location>
</feature>
<dbReference type="GO" id="GO:0046872">
    <property type="term" value="F:metal ion binding"/>
    <property type="evidence" value="ECO:0007669"/>
    <property type="project" value="InterPro"/>
</dbReference>
<protein>
    <submittedName>
        <fullName evidence="3">Putative Late nodulin</fullName>
    </submittedName>
</protein>
<keyword evidence="1" id="KW-0732">Signal</keyword>
<evidence type="ECO:0000313" key="3">
    <source>
        <dbReference type="EMBL" id="RHN79138.1"/>
    </source>
</evidence>
<reference evidence="3" key="1">
    <citation type="journal article" date="2018" name="Nat. Plants">
        <title>Whole-genome landscape of Medicago truncatula symbiotic genes.</title>
        <authorList>
            <person name="Pecrix Y."/>
            <person name="Gamas P."/>
            <person name="Carrere S."/>
        </authorList>
    </citation>
    <scope>NUCLEOTIDE SEQUENCE</scope>
    <source>
        <tissue evidence="3">Leaves</tissue>
    </source>
</reference>
<evidence type="ECO:0000256" key="1">
    <source>
        <dbReference type="SAM" id="SignalP"/>
    </source>
</evidence>
<sequence length="63" mass="6982">MAQISKSFYALIILLCLSLIVTGKDITCNVAGDCPEYFRCPPNTFVRCVSNICECRGLSHQQP</sequence>
<dbReference type="Pfam" id="PF07127">
    <property type="entry name" value="Nodulin_late"/>
    <property type="match status" value="1"/>
</dbReference>
<organism evidence="3">
    <name type="scientific">Medicago truncatula</name>
    <name type="common">Barrel medic</name>
    <name type="synonym">Medicago tribuloides</name>
    <dbReference type="NCBI Taxonomy" id="3880"/>
    <lineage>
        <taxon>Eukaryota</taxon>
        <taxon>Viridiplantae</taxon>
        <taxon>Streptophyta</taxon>
        <taxon>Embryophyta</taxon>
        <taxon>Tracheophyta</taxon>
        <taxon>Spermatophyta</taxon>
        <taxon>Magnoliopsida</taxon>
        <taxon>eudicotyledons</taxon>
        <taxon>Gunneridae</taxon>
        <taxon>Pentapetalae</taxon>
        <taxon>rosids</taxon>
        <taxon>fabids</taxon>
        <taxon>Fabales</taxon>
        <taxon>Fabaceae</taxon>
        <taxon>Papilionoideae</taxon>
        <taxon>50 kb inversion clade</taxon>
        <taxon>NPAAA clade</taxon>
        <taxon>Hologalegina</taxon>
        <taxon>IRL clade</taxon>
        <taxon>Trifolieae</taxon>
        <taxon>Medicago</taxon>
    </lineage>
</organism>
<dbReference type="AlphaFoldDB" id="A0A396JSC1"/>
<name>A0A396JSC1_MEDTR</name>
<gene>
    <name evidence="3" type="ORF">MtrunA17_Chr1g0173791</name>
</gene>